<reference evidence="1" key="1">
    <citation type="submission" date="2021-02" db="EMBL/GenBank/DDBJ databases">
        <authorList>
            <person name="Dougan E. K."/>
            <person name="Rhodes N."/>
            <person name="Thang M."/>
            <person name="Chan C."/>
        </authorList>
    </citation>
    <scope>NUCLEOTIDE SEQUENCE</scope>
</reference>
<protein>
    <submittedName>
        <fullName evidence="1">Uncharacterized protein</fullName>
    </submittedName>
</protein>
<sequence length="108" mass="11865">MEPRSGGPSSTLNEFGCLQALDAIIVHMHLKCKRSCQARSLKLIPLGITYRLLDFELFWENDCMHDAPGTGLSQLQKQTTLNDDDSPNSAIKAVICYVNGTVVTANLL</sequence>
<evidence type="ECO:0000313" key="1">
    <source>
        <dbReference type="EMBL" id="CAE8653632.1"/>
    </source>
</evidence>
<name>A0A813IM36_POLGL</name>
<dbReference type="Proteomes" id="UP000626109">
    <property type="component" value="Unassembled WGS sequence"/>
</dbReference>
<feature type="non-terminal residue" evidence="1">
    <location>
        <position position="108"/>
    </location>
</feature>
<accession>A0A813IM36</accession>
<gene>
    <name evidence="1" type="ORF">PGLA2088_LOCUS10507</name>
</gene>
<comment type="caution">
    <text evidence="1">The sequence shown here is derived from an EMBL/GenBank/DDBJ whole genome shotgun (WGS) entry which is preliminary data.</text>
</comment>
<dbReference type="AlphaFoldDB" id="A0A813IM36"/>
<evidence type="ECO:0000313" key="2">
    <source>
        <dbReference type="Proteomes" id="UP000626109"/>
    </source>
</evidence>
<proteinExistence type="predicted"/>
<organism evidence="1 2">
    <name type="scientific">Polarella glacialis</name>
    <name type="common">Dinoflagellate</name>
    <dbReference type="NCBI Taxonomy" id="89957"/>
    <lineage>
        <taxon>Eukaryota</taxon>
        <taxon>Sar</taxon>
        <taxon>Alveolata</taxon>
        <taxon>Dinophyceae</taxon>
        <taxon>Suessiales</taxon>
        <taxon>Suessiaceae</taxon>
        <taxon>Polarella</taxon>
    </lineage>
</organism>
<dbReference type="EMBL" id="CAJNNW010011807">
    <property type="protein sequence ID" value="CAE8653632.1"/>
    <property type="molecule type" value="Genomic_DNA"/>
</dbReference>